<dbReference type="Pfam" id="PF18451">
    <property type="entry name" value="CdiA_C"/>
    <property type="match status" value="1"/>
</dbReference>
<evidence type="ECO:0000259" key="1">
    <source>
        <dbReference type="Pfam" id="PF18451"/>
    </source>
</evidence>
<protein>
    <recommendedName>
        <fullName evidence="1">tRNA nuclease CdiA C-terminal domain-containing protein</fullName>
    </recommendedName>
</protein>
<dbReference type="Gene3D" id="3.40.1350.120">
    <property type="match status" value="1"/>
</dbReference>
<accession>A0ABY2DH57</accession>
<evidence type="ECO:0000313" key="2">
    <source>
        <dbReference type="EMBL" id="TDB96041.1"/>
    </source>
</evidence>
<reference evidence="2 3" key="1">
    <citation type="submission" date="2019-02" db="EMBL/GenBank/DDBJ databases">
        <title>Draft genome sequences of novel Actinobacteria.</title>
        <authorList>
            <person name="Sahin N."/>
            <person name="Ay H."/>
            <person name="Saygin H."/>
        </authorList>
    </citation>
    <scope>NUCLEOTIDE SEQUENCE [LARGE SCALE GENOMIC DNA]</scope>
    <source>
        <strain evidence="2 3">JCM 30529</strain>
    </source>
</reference>
<keyword evidence="3" id="KW-1185">Reference proteome</keyword>
<name>A0ABY2DH57_9ACTN</name>
<sequence>MAERRSYELENLCADTIAGAGYRIHQNPGAQQVAEARRQNGDVGDPGRNPDYLIEGHVFDCYSPREATATRSVWSAVRKKVDQGQSQRIVINAQDWNGDLTRLQRQFDRWPLPDLKELVVLTRDGEIKQITPRHRGGS</sequence>
<dbReference type="InterPro" id="IPR040559">
    <property type="entry name" value="CdiA_C"/>
</dbReference>
<proteinExistence type="predicted"/>
<dbReference type="CDD" id="cd13442">
    <property type="entry name" value="CDI_toxin_Bp1026b-like"/>
    <property type="match status" value="1"/>
</dbReference>
<dbReference type="EMBL" id="SMKE01000287">
    <property type="protein sequence ID" value="TDB96041.1"/>
    <property type="molecule type" value="Genomic_DNA"/>
</dbReference>
<comment type="caution">
    <text evidence="2">The sequence shown here is derived from an EMBL/GenBank/DDBJ whole genome shotgun (WGS) entry which is preliminary data.</text>
</comment>
<gene>
    <name evidence="2" type="ORF">E1091_09645</name>
</gene>
<feature type="domain" description="tRNA nuclease CdiA C-terminal" evidence="1">
    <location>
        <begin position="48"/>
        <end position="127"/>
    </location>
</feature>
<dbReference type="Proteomes" id="UP000295626">
    <property type="component" value="Unassembled WGS sequence"/>
</dbReference>
<dbReference type="InterPro" id="IPR033806">
    <property type="entry name" value="CDI_toxin_Bp1026b-like"/>
</dbReference>
<evidence type="ECO:0000313" key="3">
    <source>
        <dbReference type="Proteomes" id="UP000295626"/>
    </source>
</evidence>
<organism evidence="2 3">
    <name type="scientific">Micromonospora fluostatini</name>
    <dbReference type="NCBI Taxonomy" id="1629071"/>
    <lineage>
        <taxon>Bacteria</taxon>
        <taxon>Bacillati</taxon>
        <taxon>Actinomycetota</taxon>
        <taxon>Actinomycetes</taxon>
        <taxon>Micromonosporales</taxon>
        <taxon>Micromonosporaceae</taxon>
        <taxon>Micromonospora</taxon>
    </lineage>
</organism>